<keyword evidence="3" id="KW-1185">Reference proteome</keyword>
<comment type="caution">
    <text evidence="2">The sequence shown here is derived from an EMBL/GenBank/DDBJ whole genome shotgun (WGS) entry which is preliminary data.</text>
</comment>
<dbReference type="EMBL" id="JAFCMP010000290">
    <property type="protein sequence ID" value="KAG5181822.1"/>
    <property type="molecule type" value="Genomic_DNA"/>
</dbReference>
<sequence>MKCIAAIVAGLLATASASATPKFGKWISVRGGGNVQDDARDFGNRAQRRGEQGVNKVKRRSEELRPEQIVPLTVGVVAIAQGLDMLINPQRSGRFFDNSYVITDTDKTNVSMIGARELIKGLAIAGIAINSDGDSLRLANAITLGSTVIEEGVDQLTARADGFRGVSGAYRNLNSAFRVLVSCATLWTMWSLKGKPTPDDY</sequence>
<keyword evidence="1" id="KW-0732">Signal</keyword>
<dbReference type="AlphaFoldDB" id="A0A835YXE3"/>
<accession>A0A835YXE3</accession>
<reference evidence="2" key="1">
    <citation type="submission" date="2021-02" db="EMBL/GenBank/DDBJ databases">
        <title>First Annotated Genome of the Yellow-green Alga Tribonema minus.</title>
        <authorList>
            <person name="Mahan K.M."/>
        </authorList>
    </citation>
    <scope>NUCLEOTIDE SEQUENCE</scope>
    <source>
        <strain evidence="2">UTEX B ZZ1240</strain>
    </source>
</reference>
<feature type="signal peptide" evidence="1">
    <location>
        <begin position="1"/>
        <end position="19"/>
    </location>
</feature>
<gene>
    <name evidence="2" type="ORF">JKP88DRAFT_61456</name>
</gene>
<organism evidence="2 3">
    <name type="scientific">Tribonema minus</name>
    <dbReference type="NCBI Taxonomy" id="303371"/>
    <lineage>
        <taxon>Eukaryota</taxon>
        <taxon>Sar</taxon>
        <taxon>Stramenopiles</taxon>
        <taxon>Ochrophyta</taxon>
        <taxon>PX clade</taxon>
        <taxon>Xanthophyceae</taxon>
        <taxon>Tribonematales</taxon>
        <taxon>Tribonemataceae</taxon>
        <taxon>Tribonema</taxon>
    </lineage>
</organism>
<name>A0A835YXE3_9STRA</name>
<evidence type="ECO:0000313" key="3">
    <source>
        <dbReference type="Proteomes" id="UP000664859"/>
    </source>
</evidence>
<proteinExistence type="predicted"/>
<dbReference type="Proteomes" id="UP000664859">
    <property type="component" value="Unassembled WGS sequence"/>
</dbReference>
<feature type="chain" id="PRO_5032886344" evidence="1">
    <location>
        <begin position="20"/>
        <end position="201"/>
    </location>
</feature>
<evidence type="ECO:0000313" key="2">
    <source>
        <dbReference type="EMBL" id="KAG5181822.1"/>
    </source>
</evidence>
<evidence type="ECO:0000256" key="1">
    <source>
        <dbReference type="SAM" id="SignalP"/>
    </source>
</evidence>
<protein>
    <submittedName>
        <fullName evidence="2">Uncharacterized protein</fullName>
    </submittedName>
</protein>